<dbReference type="Proteomes" id="UP000822688">
    <property type="component" value="Chromosome 6"/>
</dbReference>
<dbReference type="PANTHER" id="PTHR42905">
    <property type="entry name" value="PHOSPHOENOLPYRUVATE CARBOXYLASE"/>
    <property type="match status" value="1"/>
</dbReference>
<dbReference type="InterPro" id="IPR015813">
    <property type="entry name" value="Pyrv/PenolPyrv_kinase-like_dom"/>
</dbReference>
<gene>
    <name evidence="2" type="ORF">KC19_6G093300</name>
</gene>
<dbReference type="Pfam" id="PF13714">
    <property type="entry name" value="PEP_mutase"/>
    <property type="match status" value="1"/>
</dbReference>
<dbReference type="CDD" id="cd00377">
    <property type="entry name" value="ICL_PEPM"/>
    <property type="match status" value="1"/>
</dbReference>
<evidence type="ECO:0000256" key="1">
    <source>
        <dbReference type="SAM" id="MobiDB-lite"/>
    </source>
</evidence>
<dbReference type="GO" id="GO:0003824">
    <property type="term" value="F:catalytic activity"/>
    <property type="evidence" value="ECO:0007669"/>
    <property type="project" value="InterPro"/>
</dbReference>
<dbReference type="InterPro" id="IPR040442">
    <property type="entry name" value="Pyrv_kinase-like_dom_sf"/>
</dbReference>
<dbReference type="SUPFAM" id="SSF51621">
    <property type="entry name" value="Phosphoenolpyruvate/pyruvate domain"/>
    <property type="match status" value="1"/>
</dbReference>
<reference evidence="2 3" key="1">
    <citation type="submission" date="2020-06" db="EMBL/GenBank/DDBJ databases">
        <title>WGS assembly of Ceratodon purpureus strain R40.</title>
        <authorList>
            <person name="Carey S.B."/>
            <person name="Jenkins J."/>
            <person name="Shu S."/>
            <person name="Lovell J.T."/>
            <person name="Sreedasyam A."/>
            <person name="Maumus F."/>
            <person name="Tiley G.P."/>
            <person name="Fernandez-Pozo N."/>
            <person name="Barry K."/>
            <person name="Chen C."/>
            <person name="Wang M."/>
            <person name="Lipzen A."/>
            <person name="Daum C."/>
            <person name="Saski C.A."/>
            <person name="Payton A.C."/>
            <person name="Mcbreen J.C."/>
            <person name="Conrad R.E."/>
            <person name="Kollar L.M."/>
            <person name="Olsson S."/>
            <person name="Huttunen S."/>
            <person name="Landis J.B."/>
            <person name="Wickett N.J."/>
            <person name="Johnson M.G."/>
            <person name="Rensing S.A."/>
            <person name="Grimwood J."/>
            <person name="Schmutz J."/>
            <person name="Mcdaniel S.F."/>
        </authorList>
    </citation>
    <scope>NUCLEOTIDE SEQUENCE [LARGE SCALE GENOMIC DNA]</scope>
    <source>
        <strain evidence="2 3">R40</strain>
    </source>
</reference>
<evidence type="ECO:0000313" key="3">
    <source>
        <dbReference type="Proteomes" id="UP000822688"/>
    </source>
</evidence>
<name>A0A8T0HET7_CERPU</name>
<keyword evidence="3" id="KW-1185">Reference proteome</keyword>
<dbReference type="AlphaFoldDB" id="A0A8T0HET7"/>
<dbReference type="PANTHER" id="PTHR42905:SF2">
    <property type="entry name" value="PHOSPHOENOLPYRUVATE CARBOXYLASE FAMILY PROTEIN"/>
    <property type="match status" value="1"/>
</dbReference>
<evidence type="ECO:0008006" key="4">
    <source>
        <dbReference type="Google" id="ProtNLM"/>
    </source>
</evidence>
<organism evidence="2 3">
    <name type="scientific">Ceratodon purpureus</name>
    <name type="common">Fire moss</name>
    <name type="synonym">Dicranum purpureum</name>
    <dbReference type="NCBI Taxonomy" id="3225"/>
    <lineage>
        <taxon>Eukaryota</taxon>
        <taxon>Viridiplantae</taxon>
        <taxon>Streptophyta</taxon>
        <taxon>Embryophyta</taxon>
        <taxon>Bryophyta</taxon>
        <taxon>Bryophytina</taxon>
        <taxon>Bryopsida</taxon>
        <taxon>Dicranidae</taxon>
        <taxon>Pseudoditrichales</taxon>
        <taxon>Ditrichaceae</taxon>
        <taxon>Ceratodon</taxon>
    </lineage>
</organism>
<dbReference type="EMBL" id="CM026427">
    <property type="protein sequence ID" value="KAG0569475.1"/>
    <property type="molecule type" value="Genomic_DNA"/>
</dbReference>
<accession>A0A8T0HET7</accession>
<dbReference type="Gene3D" id="3.20.20.60">
    <property type="entry name" value="Phosphoenolpyruvate-binding domains"/>
    <property type="match status" value="1"/>
</dbReference>
<protein>
    <recommendedName>
        <fullName evidence="4">Isocitrate lyase</fullName>
    </recommendedName>
</protein>
<sequence length="528" mass="55858">MAVDTTMVAMQAPWAAPATTLQPCVSLRPRFTASFTSGFRYGGSSGLESGCGGARRLPLGLCHSNLAVRKVSREERKRLVAVRASAGKDGFPVSESRVATLRRLLEQPGIYQAPACYDALSASLVEKAGFDFSFMSGFAVSAARLAGPDAGLISFGEMVDQGRMINAAVKFPVIGDADTGYGNALNVKRTVQGYIQAGFAGLLLEDQVSPKACGHTKGRNVVSREEAVMRIRAAVDARREAGSDIVIVARSDARQAVSIEEALWRVQAFADAGADVLFIDALASVGEMRAFCNVAPGVPKMANMLEGGGKTPILSPLELEDIGFKIVVYPLSLVGVSIRAMQDALLALKSGRLPPPSALPSFEAVKDIVGFPKYYEEEARYSTQSSTRRSSYSRMPADASVAPSNEQSTAVVPDLVIPGGESSNAASSSVADVVESLSPRSMRSTFAGMWSRTLRVKITGKDGTVKLDISVPAGFLEGISNTIPAVAGLDLRQILERAQINLGTKLDSGSILADFNDPAGDRIQVTLE</sequence>
<dbReference type="InterPro" id="IPR039556">
    <property type="entry name" value="ICL/PEPM"/>
</dbReference>
<comment type="caution">
    <text evidence="2">The sequence shown here is derived from an EMBL/GenBank/DDBJ whole genome shotgun (WGS) entry which is preliminary data.</text>
</comment>
<feature type="region of interest" description="Disordered" evidence="1">
    <location>
        <begin position="385"/>
        <end position="404"/>
    </location>
</feature>
<evidence type="ECO:0000313" key="2">
    <source>
        <dbReference type="EMBL" id="KAG0569475.1"/>
    </source>
</evidence>
<proteinExistence type="predicted"/>
<feature type="compositionally biased region" description="Low complexity" evidence="1">
    <location>
        <begin position="385"/>
        <end position="394"/>
    </location>
</feature>